<dbReference type="GO" id="GO:0006739">
    <property type="term" value="P:NADP+ metabolic process"/>
    <property type="evidence" value="ECO:0007669"/>
    <property type="project" value="TreeGrafter"/>
</dbReference>
<evidence type="ECO:0000256" key="6">
    <source>
        <dbReference type="ARBA" id="ARBA00022532"/>
    </source>
</evidence>
<keyword evidence="7" id="KW-0479">Metal-binding</keyword>
<sequence>LRFTKKLIFPYVGLDLHSYDLDIENRDATNDQVTKDTAEAIKKYNVCDTITLDEKKVVEFKLKKMWKSPKGTIQNILGGTVCREAIICKNIPQLVSGWVKRITTGHHAYGDQHKAKDFIVPGPGKIEITYTPMTYLVHHFEEGGGVAMGTYNQEKLIEDFGWPLYLSTKNTILKKYDVPFKDVFQETYDKQYKLINDMMAQAMKSEGGFIWACKNCDGYGSFGMMTSMLACPDGKTVGAEAAHRTVTYHHCMYQKGKEAPTSPIASIFAWTRGLAHRAKLNNNKELAFFANALEEVCIETTEAGFMTKDLAACIKGLPHVRPSDYLNMFEFMDKLRENLKIKLAQAKL</sequence>
<reference evidence="12" key="1">
    <citation type="submission" date="2025-08" db="UniProtKB">
        <authorList>
            <consortium name="Ensembl"/>
        </authorList>
    </citation>
    <scope>IDENTIFICATION</scope>
</reference>
<evidence type="ECO:0000313" key="13">
    <source>
        <dbReference type="Proteomes" id="UP000233040"/>
    </source>
</evidence>
<dbReference type="GO" id="GO:0005777">
    <property type="term" value="C:peroxisome"/>
    <property type="evidence" value="ECO:0007669"/>
    <property type="project" value="TreeGrafter"/>
</dbReference>
<dbReference type="AlphaFoldDB" id="A0A2K5RS21"/>
<dbReference type="STRING" id="9516.ENSCCAP00000030930"/>
<evidence type="ECO:0000256" key="7">
    <source>
        <dbReference type="ARBA" id="ARBA00022723"/>
    </source>
</evidence>
<proteinExistence type="inferred from homology"/>
<keyword evidence="13" id="KW-1185">Reference proteome</keyword>
<dbReference type="GO" id="GO:0006097">
    <property type="term" value="P:glyoxylate cycle"/>
    <property type="evidence" value="ECO:0007669"/>
    <property type="project" value="UniProtKB-KW"/>
</dbReference>
<evidence type="ECO:0000256" key="2">
    <source>
        <dbReference type="ARBA" id="ARBA00001946"/>
    </source>
</evidence>
<dbReference type="GO" id="GO:0006102">
    <property type="term" value="P:isocitrate metabolic process"/>
    <property type="evidence" value="ECO:0007669"/>
    <property type="project" value="InterPro"/>
</dbReference>
<evidence type="ECO:0000313" key="12">
    <source>
        <dbReference type="Ensembl" id="ENSCCAP00000030930.1"/>
    </source>
</evidence>
<comment type="subunit">
    <text evidence="4">Homodimer.</text>
</comment>
<dbReference type="GeneTree" id="ENSGT00390000012547"/>
<feature type="domain" description="Isopropylmalate dehydrogenase-like" evidence="11">
    <location>
        <begin position="5"/>
        <end position="335"/>
    </location>
</feature>
<dbReference type="PANTHER" id="PTHR11822">
    <property type="entry name" value="NADP-SPECIFIC ISOCITRATE DEHYDROGENASE"/>
    <property type="match status" value="1"/>
</dbReference>
<evidence type="ECO:0000256" key="3">
    <source>
        <dbReference type="ARBA" id="ARBA00007769"/>
    </source>
</evidence>
<dbReference type="NCBIfam" id="NF006156">
    <property type="entry name" value="PRK08299.1"/>
    <property type="match status" value="1"/>
</dbReference>
<dbReference type="PIRSF" id="PIRSF000108">
    <property type="entry name" value="IDH_NADP"/>
    <property type="match status" value="1"/>
</dbReference>
<dbReference type="NCBIfam" id="TIGR00127">
    <property type="entry name" value="nadp_idh_euk"/>
    <property type="match status" value="1"/>
</dbReference>
<dbReference type="Proteomes" id="UP000233040">
    <property type="component" value="Unassembled WGS sequence"/>
</dbReference>
<evidence type="ECO:0000256" key="10">
    <source>
        <dbReference type="ARBA" id="ARBA00023211"/>
    </source>
</evidence>
<dbReference type="GO" id="GO:0005739">
    <property type="term" value="C:mitochondrion"/>
    <property type="evidence" value="ECO:0007669"/>
    <property type="project" value="TreeGrafter"/>
</dbReference>
<dbReference type="GO" id="GO:0006099">
    <property type="term" value="P:tricarboxylic acid cycle"/>
    <property type="evidence" value="ECO:0007669"/>
    <property type="project" value="UniProtKB-KW"/>
</dbReference>
<dbReference type="PANTHER" id="PTHR11822:SF31">
    <property type="entry name" value="ISOCITRATE DEHYDROGENASE [NADP]"/>
    <property type="match status" value="1"/>
</dbReference>
<dbReference type="GO" id="GO:0004450">
    <property type="term" value="F:isocitrate dehydrogenase (NADP+) activity"/>
    <property type="evidence" value="ECO:0007669"/>
    <property type="project" value="InterPro"/>
</dbReference>
<dbReference type="GO" id="GO:0005829">
    <property type="term" value="C:cytosol"/>
    <property type="evidence" value="ECO:0007669"/>
    <property type="project" value="TreeGrafter"/>
</dbReference>
<dbReference type="SUPFAM" id="SSF53659">
    <property type="entry name" value="Isocitrate/Isopropylmalate dehydrogenase-like"/>
    <property type="match status" value="1"/>
</dbReference>
<keyword evidence="9" id="KW-0560">Oxidoreductase</keyword>
<keyword evidence="5" id="KW-0329">Glyoxylate bypass</keyword>
<comment type="similarity">
    <text evidence="3">Belongs to the isocitrate and isopropylmalate dehydrogenases family.</text>
</comment>
<evidence type="ECO:0000259" key="11">
    <source>
        <dbReference type="SMART" id="SM01329"/>
    </source>
</evidence>
<dbReference type="Gene3D" id="3.40.718.10">
    <property type="entry name" value="Isopropylmalate Dehydrogenase"/>
    <property type="match status" value="1"/>
</dbReference>
<comment type="cofactor">
    <cofactor evidence="2">
        <name>Mg(2+)</name>
        <dbReference type="ChEBI" id="CHEBI:18420"/>
    </cofactor>
</comment>
<keyword evidence="6" id="KW-0816">Tricarboxylic acid cycle</keyword>
<dbReference type="SMART" id="SM01329">
    <property type="entry name" value="Iso_dh"/>
    <property type="match status" value="1"/>
</dbReference>
<accession>A0A2K5RS21</accession>
<comment type="cofactor">
    <cofactor evidence="1">
        <name>Mn(2+)</name>
        <dbReference type="ChEBI" id="CHEBI:29035"/>
    </cofactor>
</comment>
<evidence type="ECO:0000256" key="9">
    <source>
        <dbReference type="ARBA" id="ARBA00023002"/>
    </source>
</evidence>
<keyword evidence="8" id="KW-0460">Magnesium</keyword>
<keyword evidence="10" id="KW-0464">Manganese</keyword>
<evidence type="ECO:0000256" key="5">
    <source>
        <dbReference type="ARBA" id="ARBA00022435"/>
    </source>
</evidence>
<dbReference type="GO" id="GO:0046872">
    <property type="term" value="F:metal ion binding"/>
    <property type="evidence" value="ECO:0007669"/>
    <property type="project" value="UniProtKB-KW"/>
</dbReference>
<organism evidence="12 13">
    <name type="scientific">Cebus imitator</name>
    <name type="common">Panamanian white-faced capuchin</name>
    <name type="synonym">Cebus capucinus imitator</name>
    <dbReference type="NCBI Taxonomy" id="2715852"/>
    <lineage>
        <taxon>Eukaryota</taxon>
        <taxon>Metazoa</taxon>
        <taxon>Chordata</taxon>
        <taxon>Craniata</taxon>
        <taxon>Vertebrata</taxon>
        <taxon>Euteleostomi</taxon>
        <taxon>Mammalia</taxon>
        <taxon>Eutheria</taxon>
        <taxon>Euarchontoglires</taxon>
        <taxon>Primates</taxon>
        <taxon>Haplorrhini</taxon>
        <taxon>Platyrrhini</taxon>
        <taxon>Cebidae</taxon>
        <taxon>Cebinae</taxon>
        <taxon>Cebus</taxon>
    </lineage>
</organism>
<evidence type="ECO:0000256" key="4">
    <source>
        <dbReference type="ARBA" id="ARBA00011738"/>
    </source>
</evidence>
<evidence type="ECO:0000256" key="8">
    <source>
        <dbReference type="ARBA" id="ARBA00022842"/>
    </source>
</evidence>
<dbReference type="Pfam" id="PF00180">
    <property type="entry name" value="Iso_dh"/>
    <property type="match status" value="1"/>
</dbReference>
<name>A0A2K5RS21_CEBIM</name>
<dbReference type="InterPro" id="IPR024084">
    <property type="entry name" value="IsoPropMal-DH-like_dom"/>
</dbReference>
<evidence type="ECO:0000256" key="1">
    <source>
        <dbReference type="ARBA" id="ARBA00001936"/>
    </source>
</evidence>
<dbReference type="Ensembl" id="ENSCCAT00000048679.1">
    <property type="protein sequence ID" value="ENSCCAP00000030930.1"/>
    <property type="gene ID" value="ENSCCAG00000033486.1"/>
</dbReference>
<protein>
    <recommendedName>
        <fullName evidence="11">Isopropylmalate dehydrogenase-like domain-containing protein</fullName>
    </recommendedName>
</protein>
<reference evidence="12" key="2">
    <citation type="submission" date="2025-09" db="UniProtKB">
        <authorList>
            <consortium name="Ensembl"/>
        </authorList>
    </citation>
    <scope>IDENTIFICATION</scope>
</reference>
<dbReference type="InterPro" id="IPR004790">
    <property type="entry name" value="Isocitrate_DH_NADP"/>
</dbReference>